<keyword evidence="3" id="KW-1185">Reference proteome</keyword>
<feature type="compositionally biased region" description="Basic and acidic residues" evidence="1">
    <location>
        <begin position="174"/>
        <end position="185"/>
    </location>
</feature>
<evidence type="ECO:0000313" key="2">
    <source>
        <dbReference type="EMBL" id="CAK0797390.1"/>
    </source>
</evidence>
<organism evidence="2 3">
    <name type="scientific">Prorocentrum cordatum</name>
    <dbReference type="NCBI Taxonomy" id="2364126"/>
    <lineage>
        <taxon>Eukaryota</taxon>
        <taxon>Sar</taxon>
        <taxon>Alveolata</taxon>
        <taxon>Dinophyceae</taxon>
        <taxon>Prorocentrales</taxon>
        <taxon>Prorocentraceae</taxon>
        <taxon>Prorocentrum</taxon>
    </lineage>
</organism>
<sequence length="341" mass="36330">MRCQGAALACLPSLFTSDEDAPRARRGGPGWRAAWRAERRRGPPSREGQPGWPHPQTFRCSRCFRVSGAWTWITMAGVTSARMESSARSATLSRTSAGRSSASRSPTPLCCWCRSCSSVACKSTGRSAALATRWTRASGRRLWCSRSSSARPTAGARRGHPPPNAWRARLGTMSRRDGPPRREAESGRRTCARLCLHSHHAALLGIIQETIEVCIHGSAAPFSPVVPACDPRLAFARGACPTYCLRAVVACRSCPRPTRPVPGSRPVAAASACSPCARHVLATPGAWPARAAPGSSTGEWARAEARGGQQREAAAGASGHSGDALEADPVLPASGRRQRRR</sequence>
<feature type="region of interest" description="Disordered" evidence="1">
    <location>
        <begin position="19"/>
        <end position="53"/>
    </location>
</feature>
<feature type="compositionally biased region" description="Low complexity" evidence="1">
    <location>
        <begin position="306"/>
        <end position="324"/>
    </location>
</feature>
<reference evidence="2" key="1">
    <citation type="submission" date="2023-10" db="EMBL/GenBank/DDBJ databases">
        <authorList>
            <person name="Chen Y."/>
            <person name="Shah S."/>
            <person name="Dougan E. K."/>
            <person name="Thang M."/>
            <person name="Chan C."/>
        </authorList>
    </citation>
    <scope>NUCLEOTIDE SEQUENCE [LARGE SCALE GENOMIC DNA]</scope>
</reference>
<gene>
    <name evidence="2" type="ORF">PCOR1329_LOCUS6481</name>
</gene>
<dbReference type="Proteomes" id="UP001189429">
    <property type="component" value="Unassembled WGS sequence"/>
</dbReference>
<name>A0ABN9PVX3_9DINO</name>
<feature type="region of interest" description="Disordered" evidence="1">
    <location>
        <begin position="147"/>
        <end position="185"/>
    </location>
</feature>
<accession>A0ABN9PVX3</accession>
<feature type="region of interest" description="Disordered" evidence="1">
    <location>
        <begin position="287"/>
        <end position="341"/>
    </location>
</feature>
<proteinExistence type="predicted"/>
<comment type="caution">
    <text evidence="2">The sequence shown here is derived from an EMBL/GenBank/DDBJ whole genome shotgun (WGS) entry which is preliminary data.</text>
</comment>
<protein>
    <submittedName>
        <fullName evidence="2">Uncharacterized protein</fullName>
    </submittedName>
</protein>
<evidence type="ECO:0000313" key="3">
    <source>
        <dbReference type="Proteomes" id="UP001189429"/>
    </source>
</evidence>
<evidence type="ECO:0000256" key="1">
    <source>
        <dbReference type="SAM" id="MobiDB-lite"/>
    </source>
</evidence>
<dbReference type="EMBL" id="CAUYUJ010001736">
    <property type="protein sequence ID" value="CAK0797390.1"/>
    <property type="molecule type" value="Genomic_DNA"/>
</dbReference>